<feature type="domain" description="Serine aminopeptidase S33" evidence="2">
    <location>
        <begin position="73"/>
        <end position="167"/>
    </location>
</feature>
<sequence>MEQIKKKKRLTFRNWLCIALACMLISMIGAFLVQTSGTSIKVRRFKLVVSGGYEINGQMYIPKDASTKNKLPMVVVQHGSQHNLEMQDMNMVELSRRGYIVISTDAYGHGSSTARDVVPPTEAFNNVISVIDYVCNSLNIVDTDKIGIAGHSMGAAIVTSTLQHYVEQEARGLGKNKIAACLEIGYDPSYIPYTFKGVDKPVLADANWGVIAGKYDEFFFKQKDVNNDPAKILQSKAALDFVKQVDSSAQGPVENGKIYKGQINGKECSRVFYQISADHPQEIFSSQSAADAVSFFYDSLGVPAGHEKIDPNNQVWQWKQFFNFLGLVGVLLFLFPFAKWIMNTVPYFSELKAKNAAPAAPALDTTKKKLVYWISWVVCMAIPGILAMPVMHYWIGKQSFTPVTVTKWFGEGSVNEIAGWAVISSLCILAIFLFNYFIFGKKFGAKTDSWGIKISPKALWKSLLLAVMTFGVAYLILFTADFFFTTDFRIWLIAMRVFSKDKVLFLIAYFPAFAIFYLINSMLVDGGNRVEGMPEWLITLISCIANIGGIAVVIFIQYFTYARTGIFPYNAMRTINLFPFLVQVPVATIITRKYFKETGNIYLGSFTISLLYSMMIITQVSINTSIIS</sequence>
<evidence type="ECO:0000313" key="4">
    <source>
        <dbReference type="Proteomes" id="UP001208567"/>
    </source>
</evidence>
<accession>A0ABQ5N201</accession>
<keyword evidence="1" id="KW-0472">Membrane</keyword>
<evidence type="ECO:0000313" key="3">
    <source>
        <dbReference type="EMBL" id="GLC29233.1"/>
    </source>
</evidence>
<feature type="transmembrane region" description="Helical" evidence="1">
    <location>
        <begin position="370"/>
        <end position="395"/>
    </location>
</feature>
<dbReference type="EMBL" id="BRXR01000001">
    <property type="protein sequence ID" value="GLC29233.1"/>
    <property type="molecule type" value="Genomic_DNA"/>
</dbReference>
<feature type="transmembrane region" description="Helical" evidence="1">
    <location>
        <begin position="417"/>
        <end position="438"/>
    </location>
</feature>
<dbReference type="SUPFAM" id="SSF53474">
    <property type="entry name" value="alpha/beta-Hydrolases"/>
    <property type="match status" value="1"/>
</dbReference>
<dbReference type="InterPro" id="IPR029058">
    <property type="entry name" value="AB_hydrolase_fold"/>
</dbReference>
<proteinExistence type="predicted"/>
<dbReference type="InterPro" id="IPR022742">
    <property type="entry name" value="Hydrolase_4"/>
</dbReference>
<dbReference type="InterPro" id="IPR050261">
    <property type="entry name" value="FrsA_esterase"/>
</dbReference>
<feature type="transmembrane region" description="Helical" evidence="1">
    <location>
        <begin position="503"/>
        <end position="524"/>
    </location>
</feature>
<organism evidence="3 4">
    <name type="scientific">Clostridium omnivorum</name>
    <dbReference type="NCBI Taxonomy" id="1604902"/>
    <lineage>
        <taxon>Bacteria</taxon>
        <taxon>Bacillati</taxon>
        <taxon>Bacillota</taxon>
        <taxon>Clostridia</taxon>
        <taxon>Eubacteriales</taxon>
        <taxon>Clostridiaceae</taxon>
        <taxon>Clostridium</taxon>
    </lineage>
</organism>
<dbReference type="Gene3D" id="3.40.50.1820">
    <property type="entry name" value="alpha/beta hydrolase"/>
    <property type="match status" value="1"/>
</dbReference>
<keyword evidence="1" id="KW-1133">Transmembrane helix</keyword>
<evidence type="ECO:0000256" key="1">
    <source>
        <dbReference type="SAM" id="Phobius"/>
    </source>
</evidence>
<keyword evidence="1" id="KW-0812">Transmembrane</keyword>
<name>A0ABQ5N201_9CLOT</name>
<dbReference type="PANTHER" id="PTHR22946">
    <property type="entry name" value="DIENELACTONE HYDROLASE DOMAIN-CONTAINING PROTEIN-RELATED"/>
    <property type="match status" value="1"/>
</dbReference>
<dbReference type="Pfam" id="PF12146">
    <property type="entry name" value="Hydrolase_4"/>
    <property type="match status" value="1"/>
</dbReference>
<evidence type="ECO:0000259" key="2">
    <source>
        <dbReference type="Pfam" id="PF12146"/>
    </source>
</evidence>
<gene>
    <name evidence="3" type="ORF">bsdE14_06430</name>
</gene>
<feature type="transmembrane region" description="Helical" evidence="1">
    <location>
        <begin position="571"/>
        <end position="590"/>
    </location>
</feature>
<feature type="transmembrane region" description="Helical" evidence="1">
    <location>
        <begin position="536"/>
        <end position="559"/>
    </location>
</feature>
<comment type="caution">
    <text evidence="3">The sequence shown here is derived from an EMBL/GenBank/DDBJ whole genome shotgun (WGS) entry which is preliminary data.</text>
</comment>
<feature type="transmembrane region" description="Helical" evidence="1">
    <location>
        <begin position="321"/>
        <end position="342"/>
    </location>
</feature>
<feature type="transmembrane region" description="Helical" evidence="1">
    <location>
        <begin position="602"/>
        <end position="622"/>
    </location>
</feature>
<keyword evidence="4" id="KW-1185">Reference proteome</keyword>
<feature type="transmembrane region" description="Helical" evidence="1">
    <location>
        <begin position="12"/>
        <end position="33"/>
    </location>
</feature>
<dbReference type="Proteomes" id="UP001208567">
    <property type="component" value="Unassembled WGS sequence"/>
</dbReference>
<dbReference type="RefSeq" id="WP_264848520.1">
    <property type="nucleotide sequence ID" value="NZ_BRXR01000001.1"/>
</dbReference>
<protein>
    <recommendedName>
        <fullName evidence="2">Serine aminopeptidase S33 domain-containing protein</fullName>
    </recommendedName>
</protein>
<reference evidence="3 4" key="1">
    <citation type="journal article" date="2024" name="Int. J. Syst. Evol. Microbiol.">
        <title>Clostridium omnivorum sp. nov., isolated from anoxic soil under the treatment of reductive soil disinfestation.</title>
        <authorList>
            <person name="Ueki A."/>
            <person name="Tonouchi A."/>
            <person name="Kaku N."/>
            <person name="Honma S."/>
            <person name="Ueki K."/>
        </authorList>
    </citation>
    <scope>NUCLEOTIDE SEQUENCE [LARGE SCALE GENOMIC DNA]</scope>
    <source>
        <strain evidence="3 4">E14</strain>
    </source>
</reference>
<feature type="transmembrane region" description="Helical" evidence="1">
    <location>
        <begin position="459"/>
        <end position="483"/>
    </location>
</feature>